<feature type="transmembrane region" description="Helical" evidence="7">
    <location>
        <begin position="286"/>
        <end position="304"/>
    </location>
</feature>
<evidence type="ECO:0000256" key="6">
    <source>
        <dbReference type="SAM" id="MobiDB-lite"/>
    </source>
</evidence>
<dbReference type="PROSITE" id="PS00218">
    <property type="entry name" value="AMINO_ACID_PERMEASE_1"/>
    <property type="match status" value="1"/>
</dbReference>
<comment type="subcellular location">
    <subcellularLocation>
        <location evidence="1">Membrane</location>
        <topology evidence="1">Multi-pass membrane protein</topology>
    </subcellularLocation>
</comment>
<evidence type="ECO:0000313" key="9">
    <source>
        <dbReference type="Proteomes" id="UP000813385"/>
    </source>
</evidence>
<evidence type="ECO:0000256" key="3">
    <source>
        <dbReference type="ARBA" id="ARBA00022692"/>
    </source>
</evidence>
<feature type="transmembrane region" description="Helical" evidence="7">
    <location>
        <begin position="409"/>
        <end position="431"/>
    </location>
</feature>
<dbReference type="GO" id="GO:0016020">
    <property type="term" value="C:membrane"/>
    <property type="evidence" value="ECO:0007669"/>
    <property type="project" value="UniProtKB-SubCell"/>
</dbReference>
<feature type="transmembrane region" description="Helical" evidence="7">
    <location>
        <begin position="479"/>
        <end position="498"/>
    </location>
</feature>
<keyword evidence="4 7" id="KW-1133">Transmembrane helix</keyword>
<gene>
    <name evidence="8" type="ORF">B0T11DRAFT_294098</name>
</gene>
<reference evidence="8" key="1">
    <citation type="journal article" date="2021" name="Nat. Commun.">
        <title>Genetic determinants of endophytism in the Arabidopsis root mycobiome.</title>
        <authorList>
            <person name="Mesny F."/>
            <person name="Miyauchi S."/>
            <person name="Thiergart T."/>
            <person name="Pickel B."/>
            <person name="Atanasova L."/>
            <person name="Karlsson M."/>
            <person name="Huettel B."/>
            <person name="Barry K.W."/>
            <person name="Haridas S."/>
            <person name="Chen C."/>
            <person name="Bauer D."/>
            <person name="Andreopoulos W."/>
            <person name="Pangilinan J."/>
            <person name="LaButti K."/>
            <person name="Riley R."/>
            <person name="Lipzen A."/>
            <person name="Clum A."/>
            <person name="Drula E."/>
            <person name="Henrissat B."/>
            <person name="Kohler A."/>
            <person name="Grigoriev I.V."/>
            <person name="Martin F.M."/>
            <person name="Hacquard S."/>
        </authorList>
    </citation>
    <scope>NUCLEOTIDE SEQUENCE</scope>
    <source>
        <strain evidence="8">MPI-CAGE-AT-0016</strain>
    </source>
</reference>
<dbReference type="GO" id="GO:0006865">
    <property type="term" value="P:amino acid transport"/>
    <property type="evidence" value="ECO:0007669"/>
    <property type="project" value="InterPro"/>
</dbReference>
<feature type="transmembrane region" description="Helical" evidence="7">
    <location>
        <begin position="130"/>
        <end position="163"/>
    </location>
</feature>
<feature type="transmembrane region" description="Helical" evidence="7">
    <location>
        <begin position="244"/>
        <end position="265"/>
    </location>
</feature>
<organism evidence="8 9">
    <name type="scientific">Plectosphaerella cucumerina</name>
    <dbReference type="NCBI Taxonomy" id="40658"/>
    <lineage>
        <taxon>Eukaryota</taxon>
        <taxon>Fungi</taxon>
        <taxon>Dikarya</taxon>
        <taxon>Ascomycota</taxon>
        <taxon>Pezizomycotina</taxon>
        <taxon>Sordariomycetes</taxon>
        <taxon>Hypocreomycetidae</taxon>
        <taxon>Glomerellales</taxon>
        <taxon>Plectosphaerellaceae</taxon>
        <taxon>Plectosphaerella</taxon>
    </lineage>
</organism>
<evidence type="ECO:0000256" key="7">
    <source>
        <dbReference type="SAM" id="Phobius"/>
    </source>
</evidence>
<feature type="transmembrane region" description="Helical" evidence="7">
    <location>
        <begin position="340"/>
        <end position="361"/>
    </location>
</feature>
<feature type="transmembrane region" description="Helical" evidence="7">
    <location>
        <begin position="204"/>
        <end position="224"/>
    </location>
</feature>
<dbReference type="InterPro" id="IPR002293">
    <property type="entry name" value="AA/rel_permease1"/>
</dbReference>
<dbReference type="GO" id="GO:0022857">
    <property type="term" value="F:transmembrane transporter activity"/>
    <property type="evidence" value="ECO:0007669"/>
    <property type="project" value="InterPro"/>
</dbReference>
<evidence type="ECO:0000256" key="1">
    <source>
        <dbReference type="ARBA" id="ARBA00004141"/>
    </source>
</evidence>
<comment type="caution">
    <text evidence="8">The sequence shown here is derived from an EMBL/GenBank/DDBJ whole genome shotgun (WGS) entry which is preliminary data.</text>
</comment>
<dbReference type="PANTHER" id="PTHR45649">
    <property type="entry name" value="AMINO-ACID PERMEASE BAT1"/>
    <property type="match status" value="1"/>
</dbReference>
<dbReference type="EMBL" id="JAGPXD010000001">
    <property type="protein sequence ID" value="KAH7376624.1"/>
    <property type="molecule type" value="Genomic_DNA"/>
</dbReference>
<keyword evidence="9" id="KW-1185">Reference proteome</keyword>
<dbReference type="Gene3D" id="1.20.1740.10">
    <property type="entry name" value="Amino acid/polyamine transporter I"/>
    <property type="match status" value="1"/>
</dbReference>
<feature type="transmembrane region" description="Helical" evidence="7">
    <location>
        <begin position="452"/>
        <end position="473"/>
    </location>
</feature>
<feature type="transmembrane region" description="Helical" evidence="7">
    <location>
        <begin position="381"/>
        <end position="403"/>
    </location>
</feature>
<accession>A0A8K0X9Q3</accession>
<evidence type="ECO:0000256" key="5">
    <source>
        <dbReference type="ARBA" id="ARBA00023136"/>
    </source>
</evidence>
<keyword evidence="2" id="KW-0813">Transport</keyword>
<sequence length="529" mass="58024">MATGDGDSIKPKASVPDESDIGTGKIINADDNILMAQGHAPVLQRTFDLLGSLGLGFSITNSWLSYASCFGQSLIYGGAQSTLFGLIAACFCQWFITAGLAEQASAFPSSGGQYHFTYIVAKEKNKKFAAFCVGMLSVIGWWVITCSGISNSVQCIIGMALFVYPDFEAQRWHSYLVYVGLILVTLIPIFTIPQRHLGKWTQACLYMSVAGFLITITVLCSMTDSFNSPSFLVEFNGISGWPRGAAWVMTIGNAMYAFASTDAVIHVAEEMHNPGKSIPRAMNLTMLIGFVTAVPYTIVMLLVIKDIDAVRSAHLPSLELFHQATGSKTAALGLQSMLTVLFYTCMPSQWITCGRLTWAFARDHGLPYSSYWNHVSPRLKFPVRTTLLSVGFCIIYGLLYMASTQAFNSIITTAVLAVNISYVVPAALVLLRGRDRVLPERHFKLGRLGYFCNAWAPLWITTIGIFICFPNILPVTPASMNYVCVVLGLIAIGLGALWMSVRKQFEGPVIDWEGLNQGQVAREHEHEEE</sequence>
<protein>
    <submittedName>
        <fullName evidence="8">Amino acid/polyamine transporter I</fullName>
    </submittedName>
</protein>
<dbReference type="AlphaFoldDB" id="A0A8K0X9Q3"/>
<dbReference type="PIRSF" id="PIRSF006060">
    <property type="entry name" value="AA_transporter"/>
    <property type="match status" value="1"/>
</dbReference>
<dbReference type="OrthoDB" id="2417308at2759"/>
<dbReference type="InterPro" id="IPR004840">
    <property type="entry name" value="Amino_acid_permease_CS"/>
</dbReference>
<evidence type="ECO:0000256" key="2">
    <source>
        <dbReference type="ARBA" id="ARBA00022448"/>
    </source>
</evidence>
<evidence type="ECO:0000256" key="4">
    <source>
        <dbReference type="ARBA" id="ARBA00022989"/>
    </source>
</evidence>
<dbReference type="Pfam" id="PF13520">
    <property type="entry name" value="AA_permease_2"/>
    <property type="match status" value="1"/>
</dbReference>
<keyword evidence="5 7" id="KW-0472">Membrane</keyword>
<dbReference type="Proteomes" id="UP000813385">
    <property type="component" value="Unassembled WGS sequence"/>
</dbReference>
<feature type="region of interest" description="Disordered" evidence="6">
    <location>
        <begin position="1"/>
        <end position="23"/>
    </location>
</feature>
<dbReference type="PANTHER" id="PTHR45649:SF11">
    <property type="entry name" value="TRANSPORTER, PUTATIVE (EUROFUNG)-RELATED"/>
    <property type="match status" value="1"/>
</dbReference>
<proteinExistence type="predicted"/>
<name>A0A8K0X9Q3_9PEZI</name>
<evidence type="ECO:0000313" key="8">
    <source>
        <dbReference type="EMBL" id="KAH7376624.1"/>
    </source>
</evidence>
<feature type="transmembrane region" description="Helical" evidence="7">
    <location>
        <begin position="175"/>
        <end position="192"/>
    </location>
</feature>
<keyword evidence="3 7" id="KW-0812">Transmembrane</keyword>